<dbReference type="Proteomes" id="UP000636800">
    <property type="component" value="Chromosome 2"/>
</dbReference>
<evidence type="ECO:0000313" key="10">
    <source>
        <dbReference type="Proteomes" id="UP000639772"/>
    </source>
</evidence>
<accession>A0A835VDI3</accession>
<comment type="similarity">
    <text evidence="1">Belongs to the FAD-dependent oxidoreductase family.</text>
</comment>
<dbReference type="InterPro" id="IPR036188">
    <property type="entry name" value="FAD/NAD-bd_sf"/>
</dbReference>
<feature type="domain" description="FAD/NAD(P)-binding" evidence="6">
    <location>
        <begin position="1"/>
        <end position="277"/>
    </location>
</feature>
<evidence type="ECO:0000313" key="7">
    <source>
        <dbReference type="EMBL" id="KAG0492401.1"/>
    </source>
</evidence>
<dbReference type="Proteomes" id="UP000639772">
    <property type="component" value="Unassembled WGS sequence"/>
</dbReference>
<dbReference type="EMBL" id="JADCNL010000002">
    <property type="protein sequence ID" value="KAG0492401.1"/>
    <property type="molecule type" value="Genomic_DNA"/>
</dbReference>
<evidence type="ECO:0000313" key="8">
    <source>
        <dbReference type="EMBL" id="KAG0494468.1"/>
    </source>
</evidence>
<dbReference type="PRINTS" id="PR00368">
    <property type="entry name" value="FADPNR"/>
</dbReference>
<proteinExistence type="inferred from homology"/>
<dbReference type="FunFam" id="3.50.50.100:FF:000006">
    <property type="entry name" value="apoptosis-inducing factor 2"/>
    <property type="match status" value="1"/>
</dbReference>
<evidence type="ECO:0000256" key="4">
    <source>
        <dbReference type="ARBA" id="ARBA00023002"/>
    </source>
</evidence>
<dbReference type="GO" id="GO:0050660">
    <property type="term" value="F:flavin adenine dinucleotide binding"/>
    <property type="evidence" value="ECO:0007669"/>
    <property type="project" value="TreeGrafter"/>
</dbReference>
<dbReference type="GO" id="GO:0004174">
    <property type="term" value="F:electron-transferring-flavoprotein dehydrogenase activity"/>
    <property type="evidence" value="ECO:0007669"/>
    <property type="project" value="TreeGrafter"/>
</dbReference>
<reference evidence="9 10" key="1">
    <citation type="journal article" date="2020" name="Nat. Food">
        <title>A phased Vanilla planifolia genome enables genetic improvement of flavour and production.</title>
        <authorList>
            <person name="Hasing T."/>
            <person name="Tang H."/>
            <person name="Brym M."/>
            <person name="Khazi F."/>
            <person name="Huang T."/>
            <person name="Chambers A.H."/>
        </authorList>
    </citation>
    <scope>NUCLEOTIDE SEQUENCE [LARGE SCALE GENOMIC DNA]</scope>
    <source>
        <tissue evidence="7">Leaf</tissue>
    </source>
</reference>
<gene>
    <name evidence="8" type="ORF">HPP92_005462</name>
    <name evidence="7" type="ORF">HPP92_005799</name>
</gene>
<organism evidence="7 9">
    <name type="scientific">Vanilla planifolia</name>
    <name type="common">Vanilla</name>
    <dbReference type="NCBI Taxonomy" id="51239"/>
    <lineage>
        <taxon>Eukaryota</taxon>
        <taxon>Viridiplantae</taxon>
        <taxon>Streptophyta</taxon>
        <taxon>Embryophyta</taxon>
        <taxon>Tracheophyta</taxon>
        <taxon>Spermatophyta</taxon>
        <taxon>Magnoliopsida</taxon>
        <taxon>Liliopsida</taxon>
        <taxon>Asparagales</taxon>
        <taxon>Orchidaceae</taxon>
        <taxon>Vanilloideae</taxon>
        <taxon>Vanilleae</taxon>
        <taxon>Vanilla</taxon>
    </lineage>
</organism>
<evidence type="ECO:0000256" key="2">
    <source>
        <dbReference type="ARBA" id="ARBA00022630"/>
    </source>
</evidence>
<keyword evidence="2" id="KW-0285">Flavoprotein</keyword>
<evidence type="ECO:0000256" key="3">
    <source>
        <dbReference type="ARBA" id="ARBA00022827"/>
    </source>
</evidence>
<evidence type="ECO:0000259" key="6">
    <source>
        <dbReference type="Pfam" id="PF07992"/>
    </source>
</evidence>
<evidence type="ECO:0000256" key="5">
    <source>
        <dbReference type="ARBA" id="ARBA00057036"/>
    </source>
</evidence>
<dbReference type="Pfam" id="PF07992">
    <property type="entry name" value="Pyr_redox_2"/>
    <property type="match status" value="1"/>
</dbReference>
<dbReference type="AlphaFoldDB" id="A0A835VDI3"/>
<dbReference type="SUPFAM" id="SSF51905">
    <property type="entry name" value="FAD/NAD(P)-binding domain"/>
    <property type="match status" value="1"/>
</dbReference>
<name>A0A835VDI3_VANPL</name>
<dbReference type="Gene3D" id="3.50.50.100">
    <property type="match status" value="1"/>
</dbReference>
<keyword evidence="9" id="KW-1185">Reference proteome</keyword>
<dbReference type="PANTHER" id="PTHR43735">
    <property type="entry name" value="APOPTOSIS-INDUCING FACTOR 1"/>
    <property type="match status" value="1"/>
</dbReference>
<dbReference type="OrthoDB" id="202203at2759"/>
<comment type="function">
    <text evidence="5">Putative FAD-dependent oxidoreductase.</text>
</comment>
<keyword evidence="4" id="KW-0560">Oxidoreductase</keyword>
<evidence type="ECO:0000256" key="1">
    <source>
        <dbReference type="ARBA" id="ARBA00006442"/>
    </source>
</evidence>
<sequence>MRVVVVGGGIAGSVLAKTVQQFADVVLIDPKEFFEVPWADLRSTVELSFAERSVINHKEYLKNGRLITSAAIDLTDKEVVTADGCLIPYDYVVIATGHTYNSLKTRRERLQKFQEDNLKIRCANSIMIVGGGPTGVELAAEIALDYPDKKVTLVHSGPRLLQFIGPKAAAKAFEWLKSRNVEVLLEQSIDLDSISPTDREFRTSTGQLVLADYYFSCVGKPIGSSWLQESIVKGYLDRKGRLMVDENLRVGGLPNVFAIGDITDISEMKQGVLAQRHALLVAKNLKLLMRGGNDCKLARYRPSRTSARVSLGRKDAVVQFSMITFSGFVPGMFWPRDLFTVKTTKLLGLDSKQVYL</sequence>
<dbReference type="PANTHER" id="PTHR43735:SF3">
    <property type="entry name" value="FERROPTOSIS SUPPRESSOR PROTEIN 1"/>
    <property type="match status" value="1"/>
</dbReference>
<dbReference type="EMBL" id="JADCNM010000002">
    <property type="protein sequence ID" value="KAG0494468.1"/>
    <property type="molecule type" value="Genomic_DNA"/>
</dbReference>
<comment type="caution">
    <text evidence="7">The sequence shown here is derived from an EMBL/GenBank/DDBJ whole genome shotgun (WGS) entry which is preliminary data.</text>
</comment>
<dbReference type="GO" id="GO:0005737">
    <property type="term" value="C:cytoplasm"/>
    <property type="evidence" value="ECO:0007669"/>
    <property type="project" value="TreeGrafter"/>
</dbReference>
<keyword evidence="3" id="KW-0274">FAD</keyword>
<dbReference type="InterPro" id="IPR023753">
    <property type="entry name" value="FAD/NAD-binding_dom"/>
</dbReference>
<evidence type="ECO:0000313" key="9">
    <source>
        <dbReference type="Proteomes" id="UP000636800"/>
    </source>
</evidence>
<protein>
    <recommendedName>
        <fullName evidence="6">FAD/NAD(P)-binding domain-containing protein</fullName>
    </recommendedName>
</protein>